<organism evidence="1 2">
    <name type="scientific">Rhodopirellula baltica (strain DSM 10527 / NCIMB 13988 / SH1)</name>
    <dbReference type="NCBI Taxonomy" id="243090"/>
    <lineage>
        <taxon>Bacteria</taxon>
        <taxon>Pseudomonadati</taxon>
        <taxon>Planctomycetota</taxon>
        <taxon>Planctomycetia</taxon>
        <taxon>Pirellulales</taxon>
        <taxon>Pirellulaceae</taxon>
        <taxon>Rhodopirellula</taxon>
    </lineage>
</organism>
<dbReference type="EMBL" id="BX294146">
    <property type="protein sequence ID" value="CAD75530.1"/>
    <property type="molecule type" value="Genomic_DNA"/>
</dbReference>
<dbReference type="AlphaFoldDB" id="Q7UN89"/>
<sequence>MTSNGCDGGVTFSFNVLRSSRFRTCRLAEAQVLCSRCPGVNGKALIEFPWKLLPGFVL</sequence>
<proteinExistence type="predicted"/>
<evidence type="ECO:0000313" key="1">
    <source>
        <dbReference type="EMBL" id="CAD75530.1"/>
    </source>
</evidence>
<dbReference type="InParanoid" id="Q7UN89"/>
<protein>
    <submittedName>
        <fullName evidence="1">Uncharacterized protein</fullName>
    </submittedName>
</protein>
<name>Q7UN89_RHOBA</name>
<gene>
    <name evidence="1" type="ordered locus">RB7718</name>
</gene>
<dbReference type="Proteomes" id="UP000001025">
    <property type="component" value="Chromosome"/>
</dbReference>
<keyword evidence="2" id="KW-1185">Reference proteome</keyword>
<dbReference type="STRING" id="243090.RB7718"/>
<dbReference type="HOGENOM" id="CLU_2976307_0_0_0"/>
<accession>Q7UN89</accession>
<evidence type="ECO:0000313" key="2">
    <source>
        <dbReference type="Proteomes" id="UP000001025"/>
    </source>
</evidence>
<dbReference type="EnsemblBacteria" id="CAD75530">
    <property type="protein sequence ID" value="CAD75530"/>
    <property type="gene ID" value="RB7718"/>
</dbReference>
<reference evidence="1 2" key="1">
    <citation type="journal article" date="2003" name="Proc. Natl. Acad. Sci. U.S.A.">
        <title>Complete genome sequence of the marine planctomycete Pirellula sp. strain 1.</title>
        <authorList>
            <person name="Gloeckner F.O."/>
            <person name="Kube M."/>
            <person name="Bauer M."/>
            <person name="Teeling H."/>
            <person name="Lombardot T."/>
            <person name="Ludwig W."/>
            <person name="Gade D."/>
            <person name="Beck A."/>
            <person name="Borzym K."/>
            <person name="Heitmann K."/>
            <person name="Rabus R."/>
            <person name="Schlesner H."/>
            <person name="Amann R."/>
            <person name="Reinhardt R."/>
        </authorList>
    </citation>
    <scope>NUCLEOTIDE SEQUENCE [LARGE SCALE GENOMIC DNA]</scope>
    <source>
        <strain evidence="2">DSM 10527 / NCIMB 13988 / SH1</strain>
    </source>
</reference>
<dbReference type="KEGG" id="rba:RB7718"/>